<protein>
    <submittedName>
        <fullName evidence="1">Uncharacterized protein</fullName>
    </submittedName>
</protein>
<dbReference type="KEGG" id="sxa:FMM02_09215"/>
<name>A0A516IT94_9SPHN</name>
<dbReference type="EMBL" id="CP041659">
    <property type="protein sequence ID" value="QDP20113.1"/>
    <property type="molecule type" value="Genomic_DNA"/>
</dbReference>
<evidence type="ECO:0000313" key="1">
    <source>
        <dbReference type="EMBL" id="QDP20113.1"/>
    </source>
</evidence>
<dbReference type="Proteomes" id="UP000321857">
    <property type="component" value="Chromosome"/>
</dbReference>
<keyword evidence="2" id="KW-1185">Reference proteome</keyword>
<gene>
    <name evidence="1" type="ORF">FMM02_09215</name>
</gene>
<accession>A0A516IT94</accession>
<sequence length="129" mass="13883">MPDLIVAATATAKALAGQVNVARAVGINLDYLRSNPGRALSVAQACVALGDVSSAFALLDGYYFGAGPWAPVSPPAGDPDRQTDALFQPPMAALWRDRRFDRLLARVGLTHYWQQSATRPDYRRANLAV</sequence>
<evidence type="ECO:0000313" key="2">
    <source>
        <dbReference type="Proteomes" id="UP000321857"/>
    </source>
</evidence>
<dbReference type="AlphaFoldDB" id="A0A516IT94"/>
<organism evidence="1 2">
    <name type="scientific">Sphingomonas xanthus</name>
    <dbReference type="NCBI Taxonomy" id="2594473"/>
    <lineage>
        <taxon>Bacteria</taxon>
        <taxon>Pseudomonadati</taxon>
        <taxon>Pseudomonadota</taxon>
        <taxon>Alphaproteobacteria</taxon>
        <taxon>Sphingomonadales</taxon>
        <taxon>Sphingomonadaceae</taxon>
        <taxon>Sphingomonas</taxon>
    </lineage>
</organism>
<proteinExistence type="predicted"/>
<dbReference type="RefSeq" id="WP_147494561.1">
    <property type="nucleotide sequence ID" value="NZ_CP041659.1"/>
</dbReference>
<reference evidence="1 2" key="1">
    <citation type="submission" date="2019-07" db="EMBL/GenBank/DDBJ databases">
        <title>Sphingomonas AE3 Genome sequencing and assembly.</title>
        <authorList>
            <person name="Kim H."/>
        </authorList>
    </citation>
    <scope>NUCLEOTIDE SEQUENCE [LARGE SCALE GENOMIC DNA]</scope>
    <source>
        <strain evidence="1 2">AE3</strain>
    </source>
</reference>
<dbReference type="OrthoDB" id="7503051at2"/>